<accession>K9EV70</accession>
<dbReference type="PROSITE" id="PS00798">
    <property type="entry name" value="ALDOKETO_REDUCTASE_1"/>
    <property type="match status" value="1"/>
</dbReference>
<evidence type="ECO:0000256" key="4">
    <source>
        <dbReference type="PIRSR" id="PIRSR000097-1"/>
    </source>
</evidence>
<comment type="similarity">
    <text evidence="1">Belongs to the aldo/keto reductase family.</text>
</comment>
<sequence>MIGMANIPTLSLNDGKEIPQLGFGVFLVEPEETARIVSDALETGYRHIDTATAYGNEKQVGEAIASSGLARDDLFVTTKLWNDMQERPREALEKSLDLLGLDHVDLYLIHWPAPERDVYLPAWEALIGLREEGLATSIGVCNFLPGHLERIIEETKVVPAVNQIELHPQFQQAESVAFANAHDIRIEAWGPLGQGKYPLFEAEPVAAAAAAHGKSPAQAVLRWHLQHGNIIFPKTNHRQRMEENLDVFDFELTDAEMAAIDAMDRGEDGRVGTHPLDGNW</sequence>
<dbReference type="PATRIC" id="fig|883066.3.peg.1377"/>
<comment type="caution">
    <text evidence="8">The sequence shown here is derived from an EMBL/GenBank/DDBJ whole genome shotgun (WGS) entry which is preliminary data.</text>
</comment>
<evidence type="ECO:0000256" key="6">
    <source>
        <dbReference type="PIRSR" id="PIRSR000097-3"/>
    </source>
</evidence>
<name>K9EV70_9ACTO</name>
<dbReference type="InterPro" id="IPR020471">
    <property type="entry name" value="AKR"/>
</dbReference>
<organism evidence="8 9">
    <name type="scientific">Actinobaculum massiliense ACS-171-V-Col2</name>
    <dbReference type="NCBI Taxonomy" id="883066"/>
    <lineage>
        <taxon>Bacteria</taxon>
        <taxon>Bacillati</taxon>
        <taxon>Actinomycetota</taxon>
        <taxon>Actinomycetes</taxon>
        <taxon>Actinomycetales</taxon>
        <taxon>Actinomycetaceae</taxon>
        <taxon>Actinobaculum</taxon>
    </lineage>
</organism>
<evidence type="ECO:0000256" key="1">
    <source>
        <dbReference type="ARBA" id="ARBA00007905"/>
    </source>
</evidence>
<evidence type="ECO:0000256" key="2">
    <source>
        <dbReference type="ARBA" id="ARBA00022857"/>
    </source>
</evidence>
<feature type="site" description="Lowers pKa of active site Tyr" evidence="6">
    <location>
        <position position="79"/>
    </location>
</feature>
<protein>
    <recommendedName>
        <fullName evidence="7">NADP-dependent oxidoreductase domain-containing protein</fullName>
    </recommendedName>
</protein>
<gene>
    <name evidence="8" type="ORF">HMPREF9233_01316</name>
</gene>
<feature type="domain" description="NADP-dependent oxidoreductase" evidence="7">
    <location>
        <begin position="28"/>
        <end position="264"/>
    </location>
</feature>
<feature type="active site" description="Proton donor" evidence="4">
    <location>
        <position position="54"/>
    </location>
</feature>
<dbReference type="InterPro" id="IPR018170">
    <property type="entry name" value="Aldo/ket_reductase_CS"/>
</dbReference>
<dbReference type="STRING" id="202789.GCA_001457435_00794"/>
<dbReference type="AlphaFoldDB" id="K9EV70"/>
<feature type="binding site" evidence="5">
    <location>
        <position position="110"/>
    </location>
    <ligand>
        <name>substrate</name>
    </ligand>
</feature>
<dbReference type="SUPFAM" id="SSF51430">
    <property type="entry name" value="NAD(P)-linked oxidoreductase"/>
    <property type="match status" value="1"/>
</dbReference>
<dbReference type="PIRSF" id="PIRSF000097">
    <property type="entry name" value="AKR"/>
    <property type="match status" value="1"/>
</dbReference>
<dbReference type="InterPro" id="IPR023210">
    <property type="entry name" value="NADP_OxRdtase_dom"/>
</dbReference>
<evidence type="ECO:0000313" key="8">
    <source>
        <dbReference type="EMBL" id="EKU94862.1"/>
    </source>
</evidence>
<dbReference type="EMBL" id="AGWL01000007">
    <property type="protein sequence ID" value="EKU94862.1"/>
    <property type="molecule type" value="Genomic_DNA"/>
</dbReference>
<evidence type="ECO:0000259" key="7">
    <source>
        <dbReference type="Pfam" id="PF00248"/>
    </source>
</evidence>
<evidence type="ECO:0000256" key="3">
    <source>
        <dbReference type="ARBA" id="ARBA00023002"/>
    </source>
</evidence>
<dbReference type="InterPro" id="IPR036812">
    <property type="entry name" value="NAD(P)_OxRdtase_dom_sf"/>
</dbReference>
<dbReference type="HOGENOM" id="CLU_023205_0_1_11"/>
<dbReference type="Pfam" id="PF00248">
    <property type="entry name" value="Aldo_ket_red"/>
    <property type="match status" value="1"/>
</dbReference>
<dbReference type="PANTHER" id="PTHR43827">
    <property type="entry name" value="2,5-DIKETO-D-GLUCONIC ACID REDUCTASE"/>
    <property type="match status" value="1"/>
</dbReference>
<keyword evidence="2" id="KW-0521">NADP</keyword>
<keyword evidence="3" id="KW-0560">Oxidoreductase</keyword>
<keyword evidence="9" id="KW-1185">Reference proteome</keyword>
<dbReference type="Gene3D" id="3.20.20.100">
    <property type="entry name" value="NADP-dependent oxidoreductase domain"/>
    <property type="match status" value="1"/>
</dbReference>
<dbReference type="PANTHER" id="PTHR43827:SF3">
    <property type="entry name" value="NADP-DEPENDENT OXIDOREDUCTASE DOMAIN-CONTAINING PROTEIN"/>
    <property type="match status" value="1"/>
</dbReference>
<dbReference type="PRINTS" id="PR00069">
    <property type="entry name" value="ALDKETRDTASE"/>
</dbReference>
<evidence type="ECO:0000313" key="9">
    <source>
        <dbReference type="Proteomes" id="UP000009888"/>
    </source>
</evidence>
<dbReference type="FunFam" id="3.20.20.100:FF:000015">
    <property type="entry name" value="Oxidoreductase, aldo/keto reductase family"/>
    <property type="match status" value="1"/>
</dbReference>
<dbReference type="Proteomes" id="UP000009888">
    <property type="component" value="Unassembled WGS sequence"/>
</dbReference>
<dbReference type="eggNOG" id="COG0656">
    <property type="taxonomic scope" value="Bacteria"/>
</dbReference>
<evidence type="ECO:0000256" key="5">
    <source>
        <dbReference type="PIRSR" id="PIRSR000097-2"/>
    </source>
</evidence>
<proteinExistence type="inferred from homology"/>
<reference evidence="8 9" key="1">
    <citation type="submission" date="2012-09" db="EMBL/GenBank/DDBJ databases">
        <title>The Genome Sequence of Actinobaculum massiliae ACS-171-V-COL2.</title>
        <authorList>
            <consortium name="The Broad Institute Genome Sequencing Platform"/>
            <person name="Earl A."/>
            <person name="Ward D."/>
            <person name="Feldgarden M."/>
            <person name="Gevers D."/>
            <person name="Saerens B."/>
            <person name="Vaneechoutte M."/>
            <person name="Walker B."/>
            <person name="Young S.K."/>
            <person name="Zeng Q."/>
            <person name="Gargeya S."/>
            <person name="Fitzgerald M."/>
            <person name="Haas B."/>
            <person name="Abouelleil A."/>
            <person name="Alvarado L."/>
            <person name="Arachchi H.M."/>
            <person name="Berlin A."/>
            <person name="Chapman S.B."/>
            <person name="Goldberg J."/>
            <person name="Griggs A."/>
            <person name="Gujja S."/>
            <person name="Hansen M."/>
            <person name="Howarth C."/>
            <person name="Imamovic A."/>
            <person name="Larimer J."/>
            <person name="McCowen C."/>
            <person name="Montmayeur A."/>
            <person name="Murphy C."/>
            <person name="Neiman D."/>
            <person name="Pearson M."/>
            <person name="Priest M."/>
            <person name="Roberts A."/>
            <person name="Saif S."/>
            <person name="Shea T."/>
            <person name="Sisk P."/>
            <person name="Sykes S."/>
            <person name="Wortman J."/>
            <person name="Nusbaum C."/>
            <person name="Birren B."/>
        </authorList>
    </citation>
    <scope>NUCLEOTIDE SEQUENCE [LARGE SCALE GENOMIC DNA]</scope>
    <source>
        <strain evidence="9">ACS-171-V-Col2</strain>
    </source>
</reference>
<dbReference type="GO" id="GO:0016616">
    <property type="term" value="F:oxidoreductase activity, acting on the CH-OH group of donors, NAD or NADP as acceptor"/>
    <property type="evidence" value="ECO:0007669"/>
    <property type="project" value="UniProtKB-ARBA"/>
</dbReference>